<evidence type="ECO:0000259" key="17">
    <source>
        <dbReference type="PROSITE" id="PS50112"/>
    </source>
</evidence>
<evidence type="ECO:0000256" key="1">
    <source>
        <dbReference type="ARBA" id="ARBA00011738"/>
    </source>
</evidence>
<keyword evidence="8" id="KW-0067">ATP-binding</keyword>
<dbReference type="Pfam" id="PF00512">
    <property type="entry name" value="HisKA"/>
    <property type="match status" value="1"/>
</dbReference>
<dbReference type="GO" id="GO:0006355">
    <property type="term" value="P:regulation of DNA-templated transcription"/>
    <property type="evidence" value="ECO:0007669"/>
    <property type="project" value="InterPro"/>
</dbReference>
<feature type="region of interest" description="Disordered" evidence="13">
    <location>
        <begin position="1037"/>
        <end position="1060"/>
    </location>
</feature>
<evidence type="ECO:0000313" key="18">
    <source>
        <dbReference type="EMBL" id="QBZ57320.1"/>
    </source>
</evidence>
<feature type="compositionally biased region" description="Low complexity" evidence="13">
    <location>
        <begin position="158"/>
        <end position="171"/>
    </location>
</feature>
<dbReference type="InterPro" id="IPR016132">
    <property type="entry name" value="Phyto_chromo_attachment"/>
</dbReference>
<evidence type="ECO:0000256" key="3">
    <source>
        <dbReference type="ARBA" id="ARBA00022553"/>
    </source>
</evidence>
<dbReference type="Pfam" id="PF00360">
    <property type="entry name" value="PHY"/>
    <property type="match status" value="1"/>
</dbReference>
<dbReference type="InterPro" id="IPR005467">
    <property type="entry name" value="His_kinase_dom"/>
</dbReference>
<dbReference type="Pfam" id="PF00072">
    <property type="entry name" value="Response_reg"/>
    <property type="match status" value="1"/>
</dbReference>
<feature type="compositionally biased region" description="Polar residues" evidence="13">
    <location>
        <begin position="71"/>
        <end position="91"/>
    </location>
</feature>
<feature type="region of interest" description="Disordered" evidence="13">
    <location>
        <begin position="1228"/>
        <end position="1274"/>
    </location>
</feature>
<dbReference type="PANTHER" id="PTHR43065:SF10">
    <property type="entry name" value="PEROXIDE STRESS-ACTIVATED HISTIDINE KINASE MAK3"/>
    <property type="match status" value="1"/>
</dbReference>
<dbReference type="InterPro" id="IPR036097">
    <property type="entry name" value="HisK_dim/P_sf"/>
</dbReference>
<evidence type="ECO:0000256" key="7">
    <source>
        <dbReference type="ARBA" id="ARBA00022777"/>
    </source>
</evidence>
<evidence type="ECO:0000256" key="6">
    <source>
        <dbReference type="ARBA" id="ARBA00022741"/>
    </source>
</evidence>
<keyword evidence="2" id="KW-0600">Photoreceptor protein</keyword>
<evidence type="ECO:0000256" key="8">
    <source>
        <dbReference type="ARBA" id="ARBA00022840"/>
    </source>
</evidence>
<feature type="compositionally biased region" description="Polar residues" evidence="13">
    <location>
        <begin position="231"/>
        <end position="240"/>
    </location>
</feature>
<dbReference type="PRINTS" id="PR01033">
    <property type="entry name" value="PHYTOCHROME"/>
</dbReference>
<dbReference type="Gene3D" id="3.30.450.270">
    <property type="match status" value="1"/>
</dbReference>
<feature type="domain" description="Histidine kinase" evidence="15">
    <location>
        <begin position="860"/>
        <end position="1099"/>
    </location>
</feature>
<dbReference type="FunFam" id="3.30.450.270:FF:000002">
    <property type="entry name" value="Sensor histidine kinase/response regulator, putative"/>
    <property type="match status" value="1"/>
</dbReference>
<dbReference type="InterPro" id="IPR035965">
    <property type="entry name" value="PAS-like_dom_sf"/>
</dbReference>
<feature type="region of interest" description="Disordered" evidence="13">
    <location>
        <begin position="1144"/>
        <end position="1193"/>
    </location>
</feature>
<accession>A0A4P7NAV5</accession>
<evidence type="ECO:0000259" key="14">
    <source>
        <dbReference type="PROSITE" id="PS50046"/>
    </source>
</evidence>
<keyword evidence="11" id="KW-0675">Receptor</keyword>
<evidence type="ECO:0000256" key="10">
    <source>
        <dbReference type="ARBA" id="ARBA00023012"/>
    </source>
</evidence>
<keyword evidence="10" id="KW-0902">Two-component regulatory system</keyword>
<proteinExistence type="predicted"/>
<dbReference type="InterPro" id="IPR029016">
    <property type="entry name" value="GAF-like_dom_sf"/>
</dbReference>
<dbReference type="SUPFAM" id="SSF55785">
    <property type="entry name" value="PYP-like sensor domain (PAS domain)"/>
    <property type="match status" value="1"/>
</dbReference>
<dbReference type="GO" id="GO:0000155">
    <property type="term" value="F:phosphorelay sensor kinase activity"/>
    <property type="evidence" value="ECO:0007669"/>
    <property type="project" value="InterPro"/>
</dbReference>
<feature type="region of interest" description="Disordered" evidence="13">
    <location>
        <begin position="1"/>
        <end position="194"/>
    </location>
</feature>
<evidence type="ECO:0000259" key="15">
    <source>
        <dbReference type="PROSITE" id="PS50109"/>
    </source>
</evidence>
<keyword evidence="7" id="KW-0418">Kinase</keyword>
<dbReference type="InterPro" id="IPR000014">
    <property type="entry name" value="PAS"/>
</dbReference>
<feature type="domain" description="Phytochrome chromophore attachment site" evidence="14">
    <location>
        <begin position="484"/>
        <end position="646"/>
    </location>
</feature>
<keyword evidence="6" id="KW-0547">Nucleotide-binding</keyword>
<feature type="compositionally biased region" description="Polar residues" evidence="13">
    <location>
        <begin position="110"/>
        <end position="120"/>
    </location>
</feature>
<feature type="modified residue" description="4-aspartylphosphate" evidence="12">
    <location>
        <position position="1396"/>
    </location>
</feature>
<evidence type="ECO:0000256" key="11">
    <source>
        <dbReference type="ARBA" id="ARBA00023170"/>
    </source>
</evidence>
<organism evidence="18 19">
    <name type="scientific">Pyricularia oryzae</name>
    <name type="common">Rice blast fungus</name>
    <name type="synonym">Magnaporthe oryzae</name>
    <dbReference type="NCBI Taxonomy" id="318829"/>
    <lineage>
        <taxon>Eukaryota</taxon>
        <taxon>Fungi</taxon>
        <taxon>Dikarya</taxon>
        <taxon>Ascomycota</taxon>
        <taxon>Pezizomycotina</taxon>
        <taxon>Sordariomycetes</taxon>
        <taxon>Sordariomycetidae</taxon>
        <taxon>Magnaporthales</taxon>
        <taxon>Pyriculariaceae</taxon>
        <taxon>Pyricularia</taxon>
    </lineage>
</organism>
<feature type="compositionally biased region" description="Polar residues" evidence="13">
    <location>
        <begin position="182"/>
        <end position="191"/>
    </location>
</feature>
<gene>
    <name evidence="18" type="ORF">PoMZ_02244</name>
</gene>
<dbReference type="Gene3D" id="3.30.450.20">
    <property type="entry name" value="PAS domain"/>
    <property type="match status" value="1"/>
</dbReference>
<dbReference type="InterPro" id="IPR036890">
    <property type="entry name" value="HATPase_C_sf"/>
</dbReference>
<feature type="compositionally biased region" description="Polar residues" evidence="13">
    <location>
        <begin position="1233"/>
        <end position="1248"/>
    </location>
</feature>
<evidence type="ECO:0008006" key="20">
    <source>
        <dbReference type="Google" id="ProtNLM"/>
    </source>
</evidence>
<dbReference type="SMART" id="SM00387">
    <property type="entry name" value="HATPase_c"/>
    <property type="match status" value="1"/>
</dbReference>
<feature type="region of interest" description="Disordered" evidence="13">
    <location>
        <begin position="1297"/>
        <end position="1337"/>
    </location>
</feature>
<dbReference type="PROSITE" id="PS50109">
    <property type="entry name" value="HIS_KIN"/>
    <property type="match status" value="1"/>
</dbReference>
<dbReference type="Gene3D" id="3.40.50.2300">
    <property type="match status" value="1"/>
</dbReference>
<keyword evidence="3 12" id="KW-0597">Phosphoprotein</keyword>
<evidence type="ECO:0000256" key="5">
    <source>
        <dbReference type="ARBA" id="ARBA00022679"/>
    </source>
</evidence>
<dbReference type="InterPro" id="IPR003661">
    <property type="entry name" value="HisK_dim/P_dom"/>
</dbReference>
<dbReference type="CDD" id="cd17546">
    <property type="entry name" value="REC_hyHK_CKI1_RcsC-like"/>
    <property type="match status" value="1"/>
</dbReference>
<feature type="region of interest" description="Disordered" evidence="13">
    <location>
        <begin position="208"/>
        <end position="242"/>
    </location>
</feature>
<feature type="domain" description="PAS" evidence="17">
    <location>
        <begin position="302"/>
        <end position="356"/>
    </location>
</feature>
<dbReference type="SUPFAM" id="SSF55781">
    <property type="entry name" value="GAF domain-like"/>
    <property type="match status" value="2"/>
</dbReference>
<dbReference type="Gene3D" id="3.30.450.40">
    <property type="match status" value="1"/>
</dbReference>
<dbReference type="InterPro" id="IPR001294">
    <property type="entry name" value="Phytochrome"/>
</dbReference>
<reference evidence="18 19" key="1">
    <citation type="journal article" date="2019" name="Mol. Biol. Evol.">
        <title>Blast fungal genomes show frequent chromosomal changes, gene gains and losses, and effector gene turnover.</title>
        <authorList>
            <person name="Gomez Luciano L.B."/>
            <person name="Jason Tsai I."/>
            <person name="Chuma I."/>
            <person name="Tosa Y."/>
            <person name="Chen Y.H."/>
            <person name="Li J.Y."/>
            <person name="Li M.Y."/>
            <person name="Jade Lu M.Y."/>
            <person name="Nakayashiki H."/>
            <person name="Li W.H."/>
        </authorList>
    </citation>
    <scope>NUCLEOTIDE SEQUENCE [LARGE SCALE GENOMIC DNA]</scope>
    <source>
        <strain evidence="18">MZ5-1-6</strain>
    </source>
</reference>
<evidence type="ECO:0000256" key="13">
    <source>
        <dbReference type="SAM" id="MobiDB-lite"/>
    </source>
</evidence>
<dbReference type="SUPFAM" id="SSF47384">
    <property type="entry name" value="Homodimeric domain of signal transducing histidine kinase"/>
    <property type="match status" value="1"/>
</dbReference>
<feature type="compositionally biased region" description="Polar residues" evidence="13">
    <location>
        <begin position="1165"/>
        <end position="1193"/>
    </location>
</feature>
<dbReference type="PROSITE" id="PS50046">
    <property type="entry name" value="PHYTOCHROME_2"/>
    <property type="match status" value="1"/>
</dbReference>
<dbReference type="GO" id="GO:0005524">
    <property type="term" value="F:ATP binding"/>
    <property type="evidence" value="ECO:0007669"/>
    <property type="project" value="UniProtKB-KW"/>
</dbReference>
<evidence type="ECO:0000313" key="19">
    <source>
        <dbReference type="Proteomes" id="UP000294847"/>
    </source>
</evidence>
<keyword evidence="5" id="KW-0808">Transferase</keyword>
<dbReference type="Pfam" id="PF01590">
    <property type="entry name" value="GAF"/>
    <property type="match status" value="1"/>
</dbReference>
<dbReference type="Gene3D" id="3.30.565.10">
    <property type="entry name" value="Histidine kinase-like ATPase, C-terminal domain"/>
    <property type="match status" value="1"/>
</dbReference>
<keyword evidence="4" id="KW-0716">Sensory transduction</keyword>
<dbReference type="GO" id="GO:0009584">
    <property type="term" value="P:detection of visible light"/>
    <property type="evidence" value="ECO:0007669"/>
    <property type="project" value="InterPro"/>
</dbReference>
<dbReference type="SMART" id="SM00388">
    <property type="entry name" value="HisKA"/>
    <property type="match status" value="1"/>
</dbReference>
<dbReference type="InterPro" id="IPR043150">
    <property type="entry name" value="Phytochrome_PHY_sf"/>
</dbReference>
<dbReference type="PROSITE" id="PS50112">
    <property type="entry name" value="PAS"/>
    <property type="match status" value="1"/>
</dbReference>
<dbReference type="InterPro" id="IPR003594">
    <property type="entry name" value="HATPase_dom"/>
</dbReference>
<name>A0A4P7NAV5_PYROR</name>
<dbReference type="InterPro" id="IPR003018">
    <property type="entry name" value="GAF"/>
</dbReference>
<sequence length="1523" mass="167372">MDLGHEPAAGDATPAAEVQQCPDIYSQPESRRSTPDILSGVPSPTNSTETAGMSLISSPTPTQIDPFATAISGTAGNGTPSISSWSSNSDRQLGHAYGDDRVFPIRSVLTVDNSGHSGEQSDYFPQRHSHEDTPQSPRGALRSFMDLAGPVRRPGPASEEPSSSTVTSPSERVGRVEPGGRQRQNTGTGSVVSIHGDFSRHTTFVEPVPISLDDDSSSDEGGRPPSIPAVANTSEPNDGQSVAADEPIDERLTNMRFEHVVTAEGHAVITGRSGKLQRCEDEPIHAPGAVQGFGALVALAEDENGCHLVRYASENTKHILGYSPQRLFSLENFFDILSDEQAENMQDHMDFIRDEEANPEANGPEVFSISIRLPKADQNTRIKPVKIWCAMHINPARPEMVVCEFELDDDEANPLRPPGEVTPEIPTDTLQANPTAEELMESTEVLSKPIRVLRSARKRRGEAGAMQIFDIMSQVQEQLATADNLEKFLKILVGIVSELTGFHRVMIYQFDSEFNGRVVTELVDTAQTRDLYKGLHFPASDIPKQARDLYKINKVRLLYDRDQPTARLVCRSTEDLDKPLDLTHSYLRAMSPIHLKYLNNMAVRSSMSISIKAFDELWGLIACHSYGPRGMRVSFPIRKMCRLVGDTASRNIERLSYASRLQARKLINTVPTDKNPSGYIVASSDDLLKLFDADFGAVSIRGETKILGKPESTQEILVLLEYLRMKKFTSVLTSQDLTVDFADLRYAPGFQMIAGVLYVPLSVGGNDFIVFFRQGQVRQVKWAGNPYEKVVQEGTQHYLEPRKSFKVWHETVVGKCRDWSEEQVETAAVLCLVYGKFIEVWRQKEAALQSSKLTKLLLANSAHEVRTPLNAIINYLEIALEGSLDQETRDNLSKSHSASKSLIYVINDLLDLTKAEEGQELIKDEIFDLPACIHEATESFTSDAKRKGIGYEVIEHPGLPRAVYGDQRKVRQAVANVTANAVQHTSQGFVKIEFYVVEVDVEQHKVKVEIAVQDTGSGMSNAQLDALFRDLEQVSIDDTQPLDPTGPDTTESNETQSPRTLGLGIAVVGRIVRNMNGQLRLKSEVGKGSRFVMQFPFDMPTDDSPMSQDGSSVAVHSVTDSNTVSLSGTGRLEGEVTLIDGGPVVNETDLFQGPSPKRSLEDAASINSRNSVNSKTSLRSRTSVRSKGSAKSNISDADRLIDAIQLPLEFGEPDSQRIGLERRNSKGAYYQAGPSSHSRRASVSPTATRRSDSLGRSSAHRTEGAMSTSAGAPVGMQYVTDAKMPMKPVRIADDDELHDRPQRPHQSQTSGVLFELPDDGAKPPRSSDAHSVSTAAPSEYQAPLRVLCAEDDPINMKLLRKRLEKAGHVVSHTVNGADCASVYKELPSSFDVILMDMQMPIVDGLDSTKMIRAFELEEEKKPEGESTTSGRTIPIIAVSASLLESKKSTYVEAGFDGWILKPIDFKRLETLLTGIGDSAVRNDCLYEPGCWERGGWFFEKDQIASNEASGSDAEKEKDEQKAP</sequence>
<keyword evidence="9" id="KW-0157">Chromophore</keyword>
<evidence type="ECO:0000256" key="9">
    <source>
        <dbReference type="ARBA" id="ARBA00022991"/>
    </source>
</evidence>
<comment type="subunit">
    <text evidence="1">Homodimer.</text>
</comment>
<dbReference type="FunFam" id="1.10.287.130:FF:000048">
    <property type="entry name" value="Sensor histidine kinase/response regulator"/>
    <property type="match status" value="1"/>
</dbReference>
<dbReference type="Gene3D" id="1.10.287.130">
    <property type="match status" value="1"/>
</dbReference>
<protein>
    <recommendedName>
        <fullName evidence="20">Phytochrome-1</fullName>
    </recommendedName>
</protein>
<dbReference type="Proteomes" id="UP000294847">
    <property type="component" value="Chromosome 2"/>
</dbReference>
<evidence type="ECO:0000256" key="2">
    <source>
        <dbReference type="ARBA" id="ARBA00022543"/>
    </source>
</evidence>
<dbReference type="PROSITE" id="PS50110">
    <property type="entry name" value="RESPONSE_REGULATORY"/>
    <property type="match status" value="1"/>
</dbReference>
<dbReference type="InterPro" id="IPR013654">
    <property type="entry name" value="PAS_2"/>
</dbReference>
<feature type="domain" description="Response regulatory" evidence="16">
    <location>
        <begin position="1345"/>
        <end position="1476"/>
    </location>
</feature>
<dbReference type="Pfam" id="PF08446">
    <property type="entry name" value="PAS_2"/>
    <property type="match status" value="1"/>
</dbReference>
<evidence type="ECO:0000259" key="16">
    <source>
        <dbReference type="PROSITE" id="PS50110"/>
    </source>
</evidence>
<dbReference type="SUPFAM" id="SSF55874">
    <property type="entry name" value="ATPase domain of HSP90 chaperone/DNA topoisomerase II/histidine kinase"/>
    <property type="match status" value="1"/>
</dbReference>
<feature type="compositionally biased region" description="Polar residues" evidence="13">
    <location>
        <begin position="1047"/>
        <end position="1059"/>
    </location>
</feature>
<evidence type="ECO:0000256" key="4">
    <source>
        <dbReference type="ARBA" id="ARBA00022606"/>
    </source>
</evidence>
<dbReference type="InterPro" id="IPR001789">
    <property type="entry name" value="Sig_transdc_resp-reg_receiver"/>
</dbReference>
<dbReference type="PANTHER" id="PTHR43065">
    <property type="entry name" value="SENSOR HISTIDINE KINASE"/>
    <property type="match status" value="1"/>
</dbReference>
<dbReference type="CDD" id="cd00082">
    <property type="entry name" value="HisKA"/>
    <property type="match status" value="1"/>
</dbReference>
<dbReference type="SUPFAM" id="SSF52172">
    <property type="entry name" value="CheY-like"/>
    <property type="match status" value="1"/>
</dbReference>
<dbReference type="SMART" id="SM00448">
    <property type="entry name" value="REC"/>
    <property type="match status" value="1"/>
</dbReference>
<dbReference type="GO" id="GO:0009881">
    <property type="term" value="F:photoreceptor activity"/>
    <property type="evidence" value="ECO:0007669"/>
    <property type="project" value="UniProtKB-KW"/>
</dbReference>
<feature type="compositionally biased region" description="Basic and acidic residues" evidence="13">
    <location>
        <begin position="1319"/>
        <end position="1328"/>
    </location>
</feature>
<feature type="compositionally biased region" description="Polar residues" evidence="13">
    <location>
        <begin position="42"/>
        <end position="63"/>
    </location>
</feature>
<dbReference type="Pfam" id="PF02518">
    <property type="entry name" value="HATPase_c"/>
    <property type="match status" value="1"/>
</dbReference>
<dbReference type="InterPro" id="IPR011006">
    <property type="entry name" value="CheY-like_superfamily"/>
</dbReference>
<dbReference type="EMBL" id="CP034205">
    <property type="protein sequence ID" value="QBZ57320.1"/>
    <property type="molecule type" value="Genomic_DNA"/>
</dbReference>
<evidence type="ECO:0000256" key="12">
    <source>
        <dbReference type="PROSITE-ProRule" id="PRU00169"/>
    </source>
</evidence>
<dbReference type="InterPro" id="IPR013515">
    <property type="entry name" value="Phytochrome_cen-reg"/>
</dbReference>